<dbReference type="Proteomes" id="UP001482513">
    <property type="component" value="Unassembled WGS sequence"/>
</dbReference>
<comment type="caution">
    <text evidence="3">The sequence shown here is derived from an EMBL/GenBank/DDBJ whole genome shotgun (WGS) entry which is preliminary data.</text>
</comment>
<keyword evidence="3" id="KW-0328">Glycosyltransferase</keyword>
<evidence type="ECO:0000256" key="1">
    <source>
        <dbReference type="SAM" id="MobiDB-lite"/>
    </source>
</evidence>
<keyword evidence="4" id="KW-1185">Reference proteome</keyword>
<dbReference type="Gene3D" id="3.40.50.10490">
    <property type="entry name" value="Glucose-6-phosphate isomerase like protein, domain 1"/>
    <property type="match status" value="1"/>
</dbReference>
<dbReference type="SUPFAM" id="SSF53756">
    <property type="entry name" value="UDP-Glycosyltransferase/glycogen phosphorylase"/>
    <property type="match status" value="1"/>
</dbReference>
<dbReference type="PANTHER" id="PTHR30390:SF6">
    <property type="entry name" value="DNAA INITIATOR-ASSOCIATING PROTEIN DIAA"/>
    <property type="match status" value="1"/>
</dbReference>
<dbReference type="EMBL" id="JAMPKX010000011">
    <property type="protein sequence ID" value="MEP0949314.1"/>
    <property type="molecule type" value="Genomic_DNA"/>
</dbReference>
<accession>A0ABV0K968</accession>
<evidence type="ECO:0000313" key="4">
    <source>
        <dbReference type="Proteomes" id="UP001482513"/>
    </source>
</evidence>
<dbReference type="SUPFAM" id="SSF53697">
    <property type="entry name" value="SIS domain"/>
    <property type="match status" value="1"/>
</dbReference>
<dbReference type="PANTHER" id="PTHR30390">
    <property type="entry name" value="SEDOHEPTULOSE 7-PHOSPHATE ISOMERASE / DNAA INITIATOR-ASSOCIATING FACTOR FOR REPLICATION INITIATION"/>
    <property type="match status" value="1"/>
</dbReference>
<dbReference type="CDD" id="cd03800">
    <property type="entry name" value="GT4_sucrose_synthase"/>
    <property type="match status" value="1"/>
</dbReference>
<evidence type="ECO:0000259" key="2">
    <source>
        <dbReference type="PROSITE" id="PS51464"/>
    </source>
</evidence>
<proteinExistence type="predicted"/>
<dbReference type="Pfam" id="PF13580">
    <property type="entry name" value="SIS_2"/>
    <property type="match status" value="1"/>
</dbReference>
<feature type="region of interest" description="Disordered" evidence="1">
    <location>
        <begin position="620"/>
        <end position="649"/>
    </location>
</feature>
<dbReference type="InterPro" id="IPR046348">
    <property type="entry name" value="SIS_dom_sf"/>
</dbReference>
<feature type="compositionally biased region" description="Polar residues" evidence="1">
    <location>
        <begin position="639"/>
        <end position="649"/>
    </location>
</feature>
<dbReference type="Pfam" id="PF13439">
    <property type="entry name" value="Glyco_transf_4"/>
    <property type="match status" value="1"/>
</dbReference>
<name>A0ABV0K968_9CYAN</name>
<dbReference type="InterPro" id="IPR001296">
    <property type="entry name" value="Glyco_trans_1"/>
</dbReference>
<dbReference type="Pfam" id="PF00534">
    <property type="entry name" value="Glycos_transf_1"/>
    <property type="match status" value="1"/>
</dbReference>
<dbReference type="GO" id="GO:0016757">
    <property type="term" value="F:glycosyltransferase activity"/>
    <property type="evidence" value="ECO:0007669"/>
    <property type="project" value="UniProtKB-KW"/>
</dbReference>
<protein>
    <submittedName>
        <fullName evidence="3">Glycosyltransferase</fullName>
        <ecNumber evidence="3">2.4.-.-</ecNumber>
    </submittedName>
</protein>
<reference evidence="3 4" key="1">
    <citation type="submission" date="2022-04" db="EMBL/GenBank/DDBJ databases">
        <title>Positive selection, recombination, and allopatry shape intraspecific diversity of widespread and dominant cyanobacteria.</title>
        <authorList>
            <person name="Wei J."/>
            <person name="Shu W."/>
            <person name="Hu C."/>
        </authorList>
    </citation>
    <scope>NUCLEOTIDE SEQUENCE [LARGE SCALE GENOMIC DNA]</scope>
    <source>
        <strain evidence="3 4">DQ-A4</strain>
    </source>
</reference>
<keyword evidence="3" id="KW-0808">Transferase</keyword>
<dbReference type="PROSITE" id="PS51464">
    <property type="entry name" value="SIS"/>
    <property type="match status" value="1"/>
</dbReference>
<dbReference type="InterPro" id="IPR050099">
    <property type="entry name" value="SIS_GmhA/DiaA_subfam"/>
</dbReference>
<dbReference type="InterPro" id="IPR001347">
    <property type="entry name" value="SIS_dom"/>
</dbReference>
<dbReference type="CDD" id="cd05006">
    <property type="entry name" value="SIS_GmhA"/>
    <property type="match status" value="1"/>
</dbReference>
<organism evidence="3 4">
    <name type="scientific">Leptolyngbya subtilissima DQ-A4</name>
    <dbReference type="NCBI Taxonomy" id="2933933"/>
    <lineage>
        <taxon>Bacteria</taxon>
        <taxon>Bacillati</taxon>
        <taxon>Cyanobacteriota</taxon>
        <taxon>Cyanophyceae</taxon>
        <taxon>Leptolyngbyales</taxon>
        <taxon>Leptolyngbyaceae</taxon>
        <taxon>Leptolyngbya group</taxon>
        <taxon>Leptolyngbya</taxon>
    </lineage>
</organism>
<dbReference type="InterPro" id="IPR028098">
    <property type="entry name" value="Glyco_trans_4-like_N"/>
</dbReference>
<sequence>MTKRIAIISEHASPLGSFGGTDSGGQNVYVGQTAKQLAALGYQVDVFTRRDDAALPELMLWHNGIRIIHVPAGPPEPVPKEDLLPHMGSFGRYVLAFARRQQRQNEGYHLIHANFWMSALVASQVKQHLGIPFVVTFHALGKVRRRHQGQADRFPNERFAVEEQVVEIADGIVAECPQDRDDLIQLYGAKADKIHIVPCGVDLSEFWPVPKAQARATLGLSMQERVVLQLGRMVPRKGVDTVIEAIAMLAQQNLPTRLVVVGGESPLPDPEKTPEIGRLQALTAKLGLQDRVTFVGQRQREVLKYFYSAADLFVTTPWYEPFGITPLEAMACGTPVIGSNVGGIKFTVRDGETGYLVSPKAAGELCDRIAFLYRHPDVLNLFGRQALRHVTRQFTWPKVASALASIYESVLAKTAAPDVSVDTTEADLAQMEARFDAAILALRQSRRLLSGDILAVSRRLSQCFSRGGKVLVCGNGGSAADAQHFAAELVGRFQCQQRAGLPVMALTADTALLTAWANDVGYNDIFARQVSTFAQPEDVLVVISTSGRSRNLIEAVAAAKARNVHCIGLLGGSGGDLLTLVDEAICVPSPDPQRIQEVQILTLHLICEWIEDDLQRSDRPVQRSLASVPPAKAIETPRPTASVSASQSG</sequence>
<feature type="domain" description="SIS" evidence="2">
    <location>
        <begin position="460"/>
        <end position="616"/>
    </location>
</feature>
<dbReference type="RefSeq" id="WP_190704832.1">
    <property type="nucleotide sequence ID" value="NZ_JAMPKX010000011.1"/>
</dbReference>
<evidence type="ECO:0000313" key="3">
    <source>
        <dbReference type="EMBL" id="MEP0949314.1"/>
    </source>
</evidence>
<gene>
    <name evidence="3" type="ORF">NC992_20710</name>
</gene>
<dbReference type="EC" id="2.4.-.-" evidence="3"/>
<dbReference type="InterPro" id="IPR035461">
    <property type="entry name" value="GmhA/DiaA"/>
</dbReference>
<dbReference type="Gene3D" id="3.40.50.2000">
    <property type="entry name" value="Glycogen Phosphorylase B"/>
    <property type="match status" value="2"/>
</dbReference>